<comment type="caution">
    <text evidence="4">The sequence shown here is derived from an EMBL/GenBank/DDBJ whole genome shotgun (WGS) entry which is preliminary data.</text>
</comment>
<evidence type="ECO:0000256" key="1">
    <source>
        <dbReference type="SAM" id="MobiDB-lite"/>
    </source>
</evidence>
<evidence type="ECO:0000256" key="2">
    <source>
        <dbReference type="SAM" id="SignalP"/>
    </source>
</evidence>
<keyword evidence="5" id="KW-1185">Reference proteome</keyword>
<evidence type="ECO:0000313" key="4">
    <source>
        <dbReference type="EMBL" id="KCZ87732.1"/>
    </source>
</evidence>
<dbReference type="Pfam" id="PF10988">
    <property type="entry name" value="DUF2807"/>
    <property type="match status" value="1"/>
</dbReference>
<organism evidence="4 5">
    <name type="scientific">Hyphomonas jannaschiana VP2</name>
    <dbReference type="NCBI Taxonomy" id="1280952"/>
    <lineage>
        <taxon>Bacteria</taxon>
        <taxon>Pseudomonadati</taxon>
        <taxon>Pseudomonadota</taxon>
        <taxon>Alphaproteobacteria</taxon>
        <taxon>Hyphomonadales</taxon>
        <taxon>Hyphomonadaceae</taxon>
        <taxon>Hyphomonas</taxon>
    </lineage>
</organism>
<dbReference type="OrthoDB" id="7618481at2"/>
<keyword evidence="2" id="KW-0732">Signal</keyword>
<dbReference type="RefSeq" id="WP_051597632.1">
    <property type="nucleotide sequence ID" value="NZ_ARYJ01000007.1"/>
</dbReference>
<gene>
    <name evidence="4" type="ORF">HJA_12049</name>
</gene>
<dbReference type="Gene3D" id="2.160.20.120">
    <property type="match status" value="2"/>
</dbReference>
<feature type="domain" description="Putative auto-transporter adhesin head GIN" evidence="3">
    <location>
        <begin position="200"/>
        <end position="293"/>
    </location>
</feature>
<dbReference type="AlphaFoldDB" id="A0A059FAV5"/>
<reference evidence="4 5" key="1">
    <citation type="journal article" date="2014" name="Antonie Van Leeuwenhoek">
        <title>Hyphomonas beringensis sp. nov. and Hyphomonas chukchiensis sp. nov., isolated from surface seawater of the Bering Sea and Chukchi Sea.</title>
        <authorList>
            <person name="Li C."/>
            <person name="Lai Q."/>
            <person name="Li G."/>
            <person name="Dong C."/>
            <person name="Wang J."/>
            <person name="Liao Y."/>
            <person name="Shao Z."/>
        </authorList>
    </citation>
    <scope>NUCLEOTIDE SEQUENCE [LARGE SCALE GENOMIC DNA]</scope>
    <source>
        <strain evidence="4 5">VP2</strain>
    </source>
</reference>
<proteinExistence type="predicted"/>
<evidence type="ECO:0000313" key="5">
    <source>
        <dbReference type="Proteomes" id="UP000024816"/>
    </source>
</evidence>
<sequence length="310" mass="32072">MTRTAICLAAFSMLTAPAAFADTKTYSAQSFSSIEAAGPIDVIYEPAATPGIVVEQAEGDFSDVYLDFDGDTLIVSRNSVRDRSGWFNNVSVRVKDDRKIVKVNGKRVPYYIVRVSGPDLTGVTSKNSAKLTATGVDSESFDARASSSGDLILAGAAPTTKLHASSSGDIFAKDFRAETLDLHASSSGDIEAVSYGTGPIRIEASSSGDIELESRGAAEFIIDASSSADIELSGACTSIAVEASSSADIEANELLCSTANISASSSADVRVHASDSVTAQASSGGDIYVSGNPATRDISRSSGGDIDFRS</sequence>
<protein>
    <recommendedName>
        <fullName evidence="3">Putative auto-transporter adhesin head GIN domain-containing protein</fullName>
    </recommendedName>
</protein>
<dbReference type="STRING" id="1280952.HJA_12049"/>
<evidence type="ECO:0000259" key="3">
    <source>
        <dbReference type="Pfam" id="PF10988"/>
    </source>
</evidence>
<dbReference type="eggNOG" id="ENOG5033FIZ">
    <property type="taxonomic scope" value="Bacteria"/>
</dbReference>
<feature type="region of interest" description="Disordered" evidence="1">
    <location>
        <begin position="280"/>
        <end position="310"/>
    </location>
</feature>
<feature type="chain" id="PRO_5001577161" description="Putative auto-transporter adhesin head GIN domain-containing protein" evidence="2">
    <location>
        <begin position="22"/>
        <end position="310"/>
    </location>
</feature>
<name>A0A059FAV5_9PROT</name>
<dbReference type="EMBL" id="ARYJ01000007">
    <property type="protein sequence ID" value="KCZ87732.1"/>
    <property type="molecule type" value="Genomic_DNA"/>
</dbReference>
<accession>A0A059FAV5</accession>
<dbReference type="InterPro" id="IPR021255">
    <property type="entry name" value="DUF2807"/>
</dbReference>
<dbReference type="PATRIC" id="fig|1280952.3.peg.2412"/>
<feature type="signal peptide" evidence="2">
    <location>
        <begin position="1"/>
        <end position="21"/>
    </location>
</feature>
<dbReference type="Proteomes" id="UP000024816">
    <property type="component" value="Unassembled WGS sequence"/>
</dbReference>